<evidence type="ECO:0000313" key="6">
    <source>
        <dbReference type="Proteomes" id="UP000001593"/>
    </source>
</evidence>
<dbReference type="PANTHER" id="PTHR14340">
    <property type="entry name" value="MICROFIBRIL-ASSOCIATED GLYCOPROTEIN 3"/>
    <property type="match status" value="1"/>
</dbReference>
<dbReference type="AlphaFoldDB" id="A7SVV8"/>
<feature type="domain" description="Fibronectin type-III" evidence="4">
    <location>
        <begin position="89"/>
        <end position="179"/>
    </location>
</feature>
<dbReference type="SUPFAM" id="SSF48726">
    <property type="entry name" value="Immunoglobulin"/>
    <property type="match status" value="1"/>
</dbReference>
<dbReference type="InterPro" id="IPR036179">
    <property type="entry name" value="Ig-like_dom_sf"/>
</dbReference>
<sequence length="456" mass="49227">MVSSTTNTSSWNRKVLSLQCKARGVPSAHITWYKPGGQPITAEVKLISGGSQLQVTTTQDAGDYGQYKCRASNLLGSVERLIYVTQWFAPGPPIITVSNIEASSIKVNWAPPSSNGGSPVIDYKVEVDPAKTPREGDAGGPVVISDLTKNTEYTVKVTARNVVGYGETGTRTIRTRKQGPPSPPFLKPVDNTTTSEEITLEWSKPDENGGAIQAYIVYFLVTFPDGQKTDWTETANITDLSVLSYTFTGMKPGRTYSFLVTAYNQYGESARDYTKARVVQVNKMATKCAFVRSSESCVSVTAACSTVIAVLLVSNLMSLVYIYRTGRSKQESRIPRGALNSAAIDEDPITMNTIDPVTHTTSASSDVTYANHGSPYDEVTATSTYQSLDRTTRTYTDGRGQTRGPREYEAVGGSGPERGGEGQYAELTSTCPDYQPLHIYGNVGGAKGHRGMGTNA</sequence>
<protein>
    <submittedName>
        <fullName evidence="5">Uncharacterized protein</fullName>
    </submittedName>
</protein>
<feature type="region of interest" description="Disordered" evidence="2">
    <location>
        <begin position="389"/>
        <end position="426"/>
    </location>
</feature>
<proteinExistence type="predicted"/>
<dbReference type="CDD" id="cd00063">
    <property type="entry name" value="FN3"/>
    <property type="match status" value="2"/>
</dbReference>
<dbReference type="Proteomes" id="UP000001593">
    <property type="component" value="Unassembled WGS sequence"/>
</dbReference>
<dbReference type="InterPro" id="IPR003961">
    <property type="entry name" value="FN3_dom"/>
</dbReference>
<accession>A7SVV8</accession>
<dbReference type="Pfam" id="PF00041">
    <property type="entry name" value="fn3"/>
    <property type="match status" value="2"/>
</dbReference>
<keyword evidence="1" id="KW-0393">Immunoglobulin domain</keyword>
<keyword evidence="6" id="KW-1185">Reference proteome</keyword>
<dbReference type="InterPro" id="IPR013783">
    <property type="entry name" value="Ig-like_fold"/>
</dbReference>
<dbReference type="SMART" id="SM00408">
    <property type="entry name" value="IGc2"/>
    <property type="match status" value="1"/>
</dbReference>
<evidence type="ECO:0000256" key="1">
    <source>
        <dbReference type="ARBA" id="ARBA00023319"/>
    </source>
</evidence>
<feature type="region of interest" description="Disordered" evidence="2">
    <location>
        <begin position="172"/>
        <end position="192"/>
    </location>
</feature>
<evidence type="ECO:0000313" key="5">
    <source>
        <dbReference type="EMBL" id="EDO32151.1"/>
    </source>
</evidence>
<feature type="compositionally biased region" description="Low complexity" evidence="2">
    <location>
        <begin position="393"/>
        <end position="403"/>
    </location>
</feature>
<evidence type="ECO:0000256" key="2">
    <source>
        <dbReference type="SAM" id="MobiDB-lite"/>
    </source>
</evidence>
<dbReference type="InterPro" id="IPR003598">
    <property type="entry name" value="Ig_sub2"/>
</dbReference>
<dbReference type="InterPro" id="IPR036116">
    <property type="entry name" value="FN3_sf"/>
</dbReference>
<dbReference type="KEGG" id="nve:5503150"/>
<dbReference type="PROSITE" id="PS50853">
    <property type="entry name" value="FN3"/>
    <property type="match status" value="2"/>
</dbReference>
<feature type="domain" description="Ig-like" evidence="3">
    <location>
        <begin position="1"/>
        <end position="85"/>
    </location>
</feature>
<dbReference type="InterPro" id="IPR007110">
    <property type="entry name" value="Ig-like_dom"/>
</dbReference>
<dbReference type="InParanoid" id="A7SVV8"/>
<organism evidence="5 6">
    <name type="scientific">Nematostella vectensis</name>
    <name type="common">Starlet sea anemone</name>
    <dbReference type="NCBI Taxonomy" id="45351"/>
    <lineage>
        <taxon>Eukaryota</taxon>
        <taxon>Metazoa</taxon>
        <taxon>Cnidaria</taxon>
        <taxon>Anthozoa</taxon>
        <taxon>Hexacorallia</taxon>
        <taxon>Actiniaria</taxon>
        <taxon>Edwardsiidae</taxon>
        <taxon>Nematostella</taxon>
    </lineage>
</organism>
<dbReference type="PROSITE" id="PS50835">
    <property type="entry name" value="IG_LIKE"/>
    <property type="match status" value="1"/>
</dbReference>
<dbReference type="SMART" id="SM00060">
    <property type="entry name" value="FN3"/>
    <property type="match status" value="2"/>
</dbReference>
<name>A7SVV8_NEMVE</name>
<feature type="domain" description="Fibronectin type-III" evidence="4">
    <location>
        <begin position="180"/>
        <end position="284"/>
    </location>
</feature>
<dbReference type="Pfam" id="PF13927">
    <property type="entry name" value="Ig_3"/>
    <property type="match status" value="1"/>
</dbReference>
<dbReference type="PANTHER" id="PTHR14340:SF9">
    <property type="entry name" value="FIBRONECTIN TYPE-III DOMAIN-CONTAINING PROTEIN"/>
    <property type="match status" value="1"/>
</dbReference>
<evidence type="ECO:0000259" key="3">
    <source>
        <dbReference type="PROSITE" id="PS50835"/>
    </source>
</evidence>
<dbReference type="HOGENOM" id="CLU_695037_0_0_1"/>
<evidence type="ECO:0000259" key="4">
    <source>
        <dbReference type="PROSITE" id="PS50853"/>
    </source>
</evidence>
<gene>
    <name evidence="5" type="ORF">NEMVEDRAFT_v1g218290</name>
</gene>
<dbReference type="PRINTS" id="PR00014">
    <property type="entry name" value="FNTYPEIII"/>
</dbReference>
<reference evidence="5 6" key="1">
    <citation type="journal article" date="2007" name="Science">
        <title>Sea anemone genome reveals ancestral eumetazoan gene repertoire and genomic organization.</title>
        <authorList>
            <person name="Putnam N.H."/>
            <person name="Srivastava M."/>
            <person name="Hellsten U."/>
            <person name="Dirks B."/>
            <person name="Chapman J."/>
            <person name="Salamov A."/>
            <person name="Terry A."/>
            <person name="Shapiro H."/>
            <person name="Lindquist E."/>
            <person name="Kapitonov V.V."/>
            <person name="Jurka J."/>
            <person name="Genikhovich G."/>
            <person name="Grigoriev I.V."/>
            <person name="Lucas S.M."/>
            <person name="Steele R.E."/>
            <person name="Finnerty J.R."/>
            <person name="Technau U."/>
            <person name="Martindale M.Q."/>
            <person name="Rokhsar D.S."/>
        </authorList>
    </citation>
    <scope>NUCLEOTIDE SEQUENCE [LARGE SCALE GENOMIC DNA]</scope>
    <source>
        <strain evidence="6">CH2 X CH6</strain>
    </source>
</reference>
<dbReference type="eggNOG" id="KOG0613">
    <property type="taxonomic scope" value="Eukaryota"/>
</dbReference>
<dbReference type="EMBL" id="DS469846">
    <property type="protein sequence ID" value="EDO32151.1"/>
    <property type="molecule type" value="Genomic_DNA"/>
</dbReference>
<dbReference type="Gene3D" id="2.60.40.10">
    <property type="entry name" value="Immunoglobulins"/>
    <property type="match status" value="3"/>
</dbReference>
<dbReference type="SUPFAM" id="SSF49265">
    <property type="entry name" value="Fibronectin type III"/>
    <property type="match status" value="1"/>
</dbReference>